<name>A0A1C3UDT4_9HYPH</name>
<feature type="transmembrane region" description="Helical" evidence="1">
    <location>
        <begin position="29"/>
        <end position="51"/>
    </location>
</feature>
<dbReference type="EMBL" id="FMAF01000002">
    <property type="protein sequence ID" value="SCB13527.1"/>
    <property type="molecule type" value="Genomic_DNA"/>
</dbReference>
<keyword evidence="1" id="KW-1133">Transmembrane helix</keyword>
<evidence type="ECO:0000313" key="3">
    <source>
        <dbReference type="Proteomes" id="UP000199205"/>
    </source>
</evidence>
<dbReference type="Proteomes" id="UP000199205">
    <property type="component" value="Unassembled WGS sequence"/>
</dbReference>
<reference evidence="3" key="1">
    <citation type="submission" date="2016-08" db="EMBL/GenBank/DDBJ databases">
        <authorList>
            <person name="Varghese N."/>
            <person name="Submissions Spin"/>
        </authorList>
    </citation>
    <scope>NUCLEOTIDE SEQUENCE [LARGE SCALE GENOMIC DNA]</scope>
    <source>
        <strain evidence="3">P1-7</strain>
    </source>
</reference>
<proteinExistence type="predicted"/>
<keyword evidence="1" id="KW-0812">Transmembrane</keyword>
<evidence type="ECO:0000256" key="1">
    <source>
        <dbReference type="SAM" id="Phobius"/>
    </source>
</evidence>
<keyword evidence="1" id="KW-0472">Membrane</keyword>
<dbReference type="AlphaFoldDB" id="A0A1C3UDT4"/>
<protein>
    <submittedName>
        <fullName evidence="2">Uncharacterized protein</fullName>
    </submittedName>
</protein>
<gene>
    <name evidence="2" type="ORF">GA0061101_102170</name>
</gene>
<accession>A0A1C3UDT4</accession>
<sequence>MANLGISNTHVNQFDGSKRAAKTRHKIQMAIHVVLFSAAFLFVAAIVCGIVV</sequence>
<organism evidence="2 3">
    <name type="scientific">Rhizobium lusitanum</name>
    <dbReference type="NCBI Taxonomy" id="293958"/>
    <lineage>
        <taxon>Bacteria</taxon>
        <taxon>Pseudomonadati</taxon>
        <taxon>Pseudomonadota</taxon>
        <taxon>Alphaproteobacteria</taxon>
        <taxon>Hyphomicrobiales</taxon>
        <taxon>Rhizobiaceae</taxon>
        <taxon>Rhizobium/Agrobacterium group</taxon>
        <taxon>Rhizobium</taxon>
    </lineage>
</organism>
<evidence type="ECO:0000313" key="2">
    <source>
        <dbReference type="EMBL" id="SCB13527.1"/>
    </source>
</evidence>